<proteinExistence type="predicted"/>
<protein>
    <recommendedName>
        <fullName evidence="2">DUF87 domain-containing protein</fullName>
    </recommendedName>
</protein>
<dbReference type="InterPro" id="IPR027417">
    <property type="entry name" value="P-loop_NTPase"/>
</dbReference>
<sequence length="610" mass="67448">MVGWWPGSRVVWLGVDTAPSEVWIEPLLLSRAKVFAIVNWGEGLVVGLPRSSAGLFRIYAERAGWRLWELSGPPEIPPCEPYPIPSFPALQSMGPRGAVLARRVNAGRWLMSYEKAHTILVEGRPIRVPESQEARAARDSAYNYGCVFKVAAFSFPSSRGSRRLAGRIRGLKAPCFLARVLTPLELAKLTEGLAGAGYRGLAQRFRRLVGASFQLVLADGYTARIEPGSDNSMFLCGASESGKSVALDYYLSQIPEVWNVLVLDPTGEHVVLEHYGYLVQRAGVDVKINPLELGERALDVFTGVLESLWRRGVEGELVLKPATMELLRDLAAGSRNLHEMYRRLVQKLEKAEREDEQNACYALRRRLEPMLRCPALYGSSRVPGGRVVIVTQLGTEEAELAFLYTVLHAVYTAARRGEWRGIVVVDEVERVGGAVVLDRICDELRKYGVSVWAAGHSVEGVPGKLMNTKYQLYFATTDPATLRIIDPRGEVLPRLKIGQALLRVRGWGEGLATITVPRELVEARHYFKPPPEIPLSTVAARHSVDPYELAAVFSRRACEALLRFTSSTAAEEDLKLLSQLGLRSGGRLTELGEACLELCHNSRVLAEASR</sequence>
<organism evidence="1">
    <name type="scientific">Thermofilum pendens</name>
    <dbReference type="NCBI Taxonomy" id="2269"/>
    <lineage>
        <taxon>Archaea</taxon>
        <taxon>Thermoproteota</taxon>
        <taxon>Thermoprotei</taxon>
        <taxon>Thermofilales</taxon>
        <taxon>Thermofilaceae</taxon>
        <taxon>Thermofilum</taxon>
    </lineage>
</organism>
<evidence type="ECO:0000313" key="1">
    <source>
        <dbReference type="EMBL" id="HGI42998.1"/>
    </source>
</evidence>
<evidence type="ECO:0008006" key="2">
    <source>
        <dbReference type="Google" id="ProtNLM"/>
    </source>
</evidence>
<dbReference type="Gene3D" id="3.40.50.300">
    <property type="entry name" value="P-loop containing nucleotide triphosphate hydrolases"/>
    <property type="match status" value="1"/>
</dbReference>
<dbReference type="SUPFAM" id="SSF52540">
    <property type="entry name" value="P-loop containing nucleoside triphosphate hydrolases"/>
    <property type="match status" value="1"/>
</dbReference>
<dbReference type="AlphaFoldDB" id="A0A7C4B9Q9"/>
<dbReference type="EMBL" id="DTFI01000039">
    <property type="protein sequence ID" value="HGI42998.1"/>
    <property type="molecule type" value="Genomic_DNA"/>
</dbReference>
<reference evidence="1" key="1">
    <citation type="journal article" date="2020" name="mSystems">
        <title>Genome- and Community-Level Interaction Insights into Carbon Utilization and Element Cycling Functions of Hydrothermarchaeota in Hydrothermal Sediment.</title>
        <authorList>
            <person name="Zhou Z."/>
            <person name="Liu Y."/>
            <person name="Xu W."/>
            <person name="Pan J."/>
            <person name="Luo Z.H."/>
            <person name="Li M."/>
        </authorList>
    </citation>
    <scope>NUCLEOTIDE SEQUENCE [LARGE SCALE GENOMIC DNA]</scope>
    <source>
        <strain evidence="1">SpSt-735</strain>
    </source>
</reference>
<name>A0A7C4B9Q9_THEPE</name>
<comment type="caution">
    <text evidence="1">The sequence shown here is derived from an EMBL/GenBank/DDBJ whole genome shotgun (WGS) entry which is preliminary data.</text>
</comment>
<gene>
    <name evidence="1" type="ORF">ENV17_01250</name>
</gene>
<accession>A0A7C4B9Q9</accession>